<feature type="binding site" evidence="9">
    <location>
        <position position="355"/>
    </location>
    <ligand>
        <name>L-glutamine</name>
        <dbReference type="ChEBI" id="CHEBI:58359"/>
    </ligand>
</feature>
<feature type="region of interest" description="Amidoligase domain" evidence="9">
    <location>
        <begin position="1"/>
        <end position="265"/>
    </location>
</feature>
<feature type="binding site" evidence="9">
    <location>
        <position position="222"/>
    </location>
    <ligand>
        <name>UTP</name>
        <dbReference type="ChEBI" id="CHEBI:46398"/>
    </ligand>
</feature>
<dbReference type="PANTHER" id="PTHR11550:SF0">
    <property type="entry name" value="CTP SYNTHASE-RELATED"/>
    <property type="match status" value="1"/>
</dbReference>
<feature type="binding site" evidence="9">
    <location>
        <position position="139"/>
    </location>
    <ligand>
        <name>Mg(2+)</name>
        <dbReference type="ChEBI" id="CHEBI:18420"/>
    </ligand>
</feature>
<feature type="binding site" evidence="9">
    <location>
        <begin position="186"/>
        <end position="191"/>
    </location>
    <ligand>
        <name>CTP</name>
        <dbReference type="ChEBI" id="CHEBI:37563"/>
        <note>allosteric inhibitor</note>
    </ligand>
</feature>
<comment type="activity regulation">
    <text evidence="9">Allosterically activated by GTP, when glutamine is the substrate; GTP has no effect on the reaction when ammonia is the substrate. The allosteric effector GTP functions by stabilizing the protein conformation that binds the tetrahedral intermediate(s) formed during glutamine hydrolysis. Inhibited by the product CTP, via allosteric rather than competitive inhibition.</text>
</comment>
<dbReference type="RefSeq" id="WP_168133804.1">
    <property type="nucleotide sequence ID" value="NZ_JAAVJH010000003.1"/>
</dbReference>
<keyword evidence="5 9" id="KW-0067">ATP-binding</keyword>
<dbReference type="InterPro" id="IPR027417">
    <property type="entry name" value="P-loop_NTPase"/>
</dbReference>
<feature type="domain" description="Glutamine amidotransferase" evidence="10">
    <location>
        <begin position="301"/>
        <end position="535"/>
    </location>
</feature>
<feature type="binding site" evidence="9">
    <location>
        <position position="240"/>
    </location>
    <ligand>
        <name>ATP</name>
        <dbReference type="ChEBI" id="CHEBI:30616"/>
    </ligand>
</feature>
<reference evidence="12 13" key="1">
    <citation type="submission" date="2020-03" db="EMBL/GenBank/DDBJ databases">
        <authorList>
            <person name="Wang L."/>
            <person name="He N."/>
            <person name="Li Y."/>
            <person name="Fang Y."/>
            <person name="Zhang F."/>
        </authorList>
    </citation>
    <scope>NUCLEOTIDE SEQUENCE [LARGE SCALE GENOMIC DNA]</scope>
    <source>
        <strain evidence="12 13">36D10-4-7</strain>
    </source>
</reference>
<evidence type="ECO:0000313" key="13">
    <source>
        <dbReference type="Proteomes" id="UP000732399"/>
    </source>
</evidence>
<dbReference type="CDD" id="cd03113">
    <property type="entry name" value="CTPS_N"/>
    <property type="match status" value="1"/>
</dbReference>
<feature type="binding site" evidence="9">
    <location>
        <position position="71"/>
    </location>
    <ligand>
        <name>ATP</name>
        <dbReference type="ChEBI" id="CHEBI:30616"/>
    </ligand>
</feature>
<dbReference type="SUPFAM" id="SSF52540">
    <property type="entry name" value="P-loop containing nucleoside triphosphate hydrolases"/>
    <property type="match status" value="1"/>
</dbReference>
<feature type="binding site" evidence="9">
    <location>
        <begin position="186"/>
        <end position="191"/>
    </location>
    <ligand>
        <name>UTP</name>
        <dbReference type="ChEBI" id="CHEBI:46398"/>
    </ligand>
</feature>
<comment type="miscellaneous">
    <text evidence="9">CTPSs have evolved a hybrid strategy for distinguishing between UTP and CTP. The overlapping regions of the product feedback inhibitory and substrate sites recognize a common feature in both compounds, the triphosphate moiety. To differentiate isosteric substrate and product pyrimidine rings, an additional pocket far from the expected kinase/ligase catalytic site, specifically recognizes the cytosine and ribose portions of the product inhibitor.</text>
</comment>
<keyword evidence="13" id="KW-1185">Reference proteome</keyword>
<evidence type="ECO:0000256" key="8">
    <source>
        <dbReference type="ARBA" id="ARBA00047781"/>
    </source>
</evidence>
<keyword evidence="7 9" id="KW-0665">Pyrimidine biosynthesis</keyword>
<evidence type="ECO:0000256" key="5">
    <source>
        <dbReference type="ARBA" id="ARBA00022840"/>
    </source>
</evidence>
<dbReference type="PROSITE" id="PS51273">
    <property type="entry name" value="GATASE_TYPE_1"/>
    <property type="match status" value="1"/>
</dbReference>
<dbReference type="EC" id="6.3.4.2" evidence="9"/>
<dbReference type="Proteomes" id="UP000732399">
    <property type="component" value="Unassembled WGS sequence"/>
</dbReference>
<comment type="caution">
    <text evidence="9">Lacks conserved residue(s) required for the propagation of feature annotation.</text>
</comment>
<dbReference type="Gene3D" id="3.40.50.880">
    <property type="match status" value="1"/>
</dbReference>
<feature type="binding site" evidence="9">
    <location>
        <position position="13"/>
    </location>
    <ligand>
        <name>CTP</name>
        <dbReference type="ChEBI" id="CHEBI:37563"/>
        <note>allosteric inhibitor</note>
    </ligand>
</feature>
<evidence type="ECO:0000259" key="10">
    <source>
        <dbReference type="Pfam" id="PF00117"/>
    </source>
</evidence>
<comment type="similarity">
    <text evidence="2 9">Belongs to the CTP synthase family.</text>
</comment>
<feature type="binding site" evidence="9">
    <location>
        <position position="471"/>
    </location>
    <ligand>
        <name>L-glutamine</name>
        <dbReference type="ChEBI" id="CHEBI:58359"/>
    </ligand>
</feature>
<evidence type="ECO:0000259" key="11">
    <source>
        <dbReference type="Pfam" id="PF06418"/>
    </source>
</evidence>
<comment type="subunit">
    <text evidence="9">Homotetramer.</text>
</comment>
<dbReference type="Pfam" id="PF06418">
    <property type="entry name" value="CTP_synth_N"/>
    <property type="match status" value="1"/>
</dbReference>
<feature type="active site" description="Nucleophile; for glutamine hydrolysis" evidence="9">
    <location>
        <position position="382"/>
    </location>
</feature>
<feature type="binding site" evidence="9">
    <location>
        <begin position="146"/>
        <end position="148"/>
    </location>
    <ligand>
        <name>CTP</name>
        <dbReference type="ChEBI" id="CHEBI:37563"/>
        <note>allosteric inhibitor</note>
    </ligand>
</feature>
<dbReference type="Gene3D" id="3.40.50.300">
    <property type="entry name" value="P-loop containing nucleotide triphosphate hydrolases"/>
    <property type="match status" value="1"/>
</dbReference>
<evidence type="ECO:0000256" key="9">
    <source>
        <dbReference type="HAMAP-Rule" id="MF_01227"/>
    </source>
</evidence>
<comment type="caution">
    <text evidence="12">The sequence shown here is derived from an EMBL/GenBank/DDBJ whole genome shotgun (WGS) entry which is preliminary data.</text>
</comment>
<proteinExistence type="inferred from homology"/>
<comment type="function">
    <text evidence="9">Catalyzes the ATP-dependent amination of UTP to CTP with either L-glutamine or ammonia as the source of nitrogen. Regulates intracellular CTP levels through interactions with the four ribonucleotide triphosphates.</text>
</comment>
<dbReference type="EMBL" id="JAAVJH010000003">
    <property type="protein sequence ID" value="NJR78298.1"/>
    <property type="molecule type" value="Genomic_DNA"/>
</dbReference>
<evidence type="ECO:0000256" key="2">
    <source>
        <dbReference type="ARBA" id="ARBA00007533"/>
    </source>
</evidence>
<dbReference type="PANTHER" id="PTHR11550">
    <property type="entry name" value="CTP SYNTHASE"/>
    <property type="match status" value="1"/>
</dbReference>
<dbReference type="InterPro" id="IPR017926">
    <property type="entry name" value="GATASE"/>
</dbReference>
<dbReference type="SUPFAM" id="SSF52317">
    <property type="entry name" value="Class I glutamine amidotransferase-like"/>
    <property type="match status" value="1"/>
</dbReference>
<keyword evidence="9" id="KW-0460">Magnesium</keyword>
<comment type="catalytic activity">
    <reaction evidence="9">
        <text>UTP + NH4(+) + ATP = CTP + ADP + phosphate + 2 H(+)</text>
        <dbReference type="Rhea" id="RHEA:16597"/>
        <dbReference type="ChEBI" id="CHEBI:15378"/>
        <dbReference type="ChEBI" id="CHEBI:28938"/>
        <dbReference type="ChEBI" id="CHEBI:30616"/>
        <dbReference type="ChEBI" id="CHEBI:37563"/>
        <dbReference type="ChEBI" id="CHEBI:43474"/>
        <dbReference type="ChEBI" id="CHEBI:46398"/>
        <dbReference type="ChEBI" id="CHEBI:456216"/>
    </reaction>
</comment>
<evidence type="ECO:0000256" key="7">
    <source>
        <dbReference type="ARBA" id="ARBA00022975"/>
    </source>
</evidence>
<dbReference type="Pfam" id="PF00117">
    <property type="entry name" value="GATase"/>
    <property type="match status" value="1"/>
</dbReference>
<evidence type="ECO:0000256" key="1">
    <source>
        <dbReference type="ARBA" id="ARBA00005171"/>
    </source>
</evidence>
<dbReference type="NCBIfam" id="NF003792">
    <property type="entry name" value="PRK05380.1"/>
    <property type="match status" value="1"/>
</dbReference>
<dbReference type="InterPro" id="IPR004468">
    <property type="entry name" value="CTP_synthase"/>
</dbReference>
<organism evidence="12 13">
    <name type="scientific">Sphingomonas corticis</name>
    <dbReference type="NCBI Taxonomy" id="2722791"/>
    <lineage>
        <taxon>Bacteria</taxon>
        <taxon>Pseudomonadati</taxon>
        <taxon>Pseudomonadota</taxon>
        <taxon>Alphaproteobacteria</taxon>
        <taxon>Sphingomonadales</taxon>
        <taxon>Sphingomonadaceae</taxon>
        <taxon>Sphingomonas</taxon>
    </lineage>
</organism>
<feature type="binding site" evidence="9">
    <location>
        <begin position="14"/>
        <end position="19"/>
    </location>
    <ligand>
        <name>ATP</name>
        <dbReference type="ChEBI" id="CHEBI:30616"/>
    </ligand>
</feature>
<dbReference type="InterPro" id="IPR029062">
    <property type="entry name" value="Class_I_gatase-like"/>
</dbReference>
<feature type="binding site" evidence="9">
    <location>
        <position position="406"/>
    </location>
    <ligand>
        <name>L-glutamine</name>
        <dbReference type="ChEBI" id="CHEBI:58359"/>
    </ligand>
</feature>
<evidence type="ECO:0000256" key="6">
    <source>
        <dbReference type="ARBA" id="ARBA00022962"/>
    </source>
</evidence>
<evidence type="ECO:0000256" key="4">
    <source>
        <dbReference type="ARBA" id="ARBA00022741"/>
    </source>
</evidence>
<feature type="domain" description="CTP synthase N-terminal" evidence="11">
    <location>
        <begin position="3"/>
        <end position="264"/>
    </location>
</feature>
<dbReference type="GO" id="GO:0003883">
    <property type="term" value="F:CTP synthase activity"/>
    <property type="evidence" value="ECO:0007669"/>
    <property type="project" value="UniProtKB-EC"/>
</dbReference>
<feature type="binding site" evidence="9">
    <location>
        <position position="13"/>
    </location>
    <ligand>
        <name>UTP</name>
        <dbReference type="ChEBI" id="CHEBI:46398"/>
    </ligand>
</feature>
<dbReference type="HAMAP" id="MF_01227">
    <property type="entry name" value="PyrG"/>
    <property type="match status" value="1"/>
</dbReference>
<feature type="active site" evidence="9">
    <location>
        <position position="518"/>
    </location>
</feature>
<keyword evidence="3 9" id="KW-0436">Ligase</keyword>
<feature type="binding site" evidence="9">
    <location>
        <position position="222"/>
    </location>
    <ligand>
        <name>CTP</name>
        <dbReference type="ChEBI" id="CHEBI:37563"/>
        <note>allosteric inhibitor</note>
    </ligand>
</feature>
<dbReference type="NCBIfam" id="TIGR00337">
    <property type="entry name" value="PyrG"/>
    <property type="match status" value="1"/>
</dbReference>
<feature type="binding site" evidence="9">
    <location>
        <position position="54"/>
    </location>
    <ligand>
        <name>L-glutamine</name>
        <dbReference type="ChEBI" id="CHEBI:58359"/>
    </ligand>
</feature>
<keyword evidence="6 9" id="KW-0315">Glutamine amidotransferase</keyword>
<gene>
    <name evidence="9" type="primary">pyrG</name>
    <name evidence="12" type="ORF">HBH26_06655</name>
</gene>
<keyword evidence="9" id="KW-0479">Metal-binding</keyword>
<protein>
    <recommendedName>
        <fullName evidence="9">CTP synthase</fullName>
        <ecNumber evidence="9">6.3.4.2</ecNumber>
    </recommendedName>
    <alternativeName>
        <fullName evidence="9">Cytidine 5'-triphosphate synthase</fullName>
    </alternativeName>
    <alternativeName>
        <fullName evidence="9">Cytidine triphosphate synthetase</fullName>
        <shortName evidence="9">CTP synthetase</shortName>
        <shortName evidence="9">CTPS</shortName>
    </alternativeName>
    <alternativeName>
        <fullName evidence="9">UTP--ammonia ligase</fullName>
    </alternativeName>
</protein>
<feature type="binding site" evidence="9">
    <location>
        <begin position="383"/>
        <end position="386"/>
    </location>
    <ligand>
        <name>L-glutamine</name>
        <dbReference type="ChEBI" id="CHEBI:58359"/>
    </ligand>
</feature>
<keyword evidence="4 9" id="KW-0547">Nucleotide-binding</keyword>
<dbReference type="InterPro" id="IPR033828">
    <property type="entry name" value="GATase1_CTP_Synthase"/>
</dbReference>
<name>A0ABX1CK64_9SPHN</name>
<evidence type="ECO:0000256" key="3">
    <source>
        <dbReference type="ARBA" id="ARBA00022598"/>
    </source>
</evidence>
<sequence>MARYIFITGGVVSSLGKGLMAASLAALLQARGYRVRIRKFDPYLNVDPGTMSPYQHGEVYVTDDGAETDLDLGHYERFTGVSARQSDNVTSGRIYKTIIERERRGDYLGATVQVIPHVTDAIKAFARAETDDLDFVLCEIGGTVGDIESLPFIEAIRQLKNEVGRGNAISVHVTLVPYIAAAGELKTKPTQHSVREIAALGVQPDVIVCRCEQPLPASERAKIALFCNVPESAVIPALDAKSIYAVPLQYHGEGLDSEVLRAFGITPSSAPDLSRWEEIVERLMHPEGEVTVGVVGKYVGLQDAYKSLNEALVHGGIANRVKVNIRWIDAELFEGDEAEIAGHLEPCHAILVPGAFGERGAEGKIASVRFAREREIPYFGICFGMQMACIEGARDLAGIAAASSTEFGPTEEPVVGLITEWMTEKGLEKRAADGDLGGTMRLGAYDAKLAGNSVVASIYGGDAISERHRHRYEVNTAYRERLEAGGLVFSGLSPDGMLPEIVERPDHPWFVGVQFHPELKSKPFEPHPLFASFIAAAVKQSRLV</sequence>
<dbReference type="CDD" id="cd01746">
    <property type="entry name" value="GATase1_CTP_Synthase"/>
    <property type="match status" value="1"/>
</dbReference>
<comment type="catalytic activity">
    <reaction evidence="9">
        <text>L-glutamine + H2O = L-glutamate + NH4(+)</text>
        <dbReference type="Rhea" id="RHEA:15889"/>
        <dbReference type="ChEBI" id="CHEBI:15377"/>
        <dbReference type="ChEBI" id="CHEBI:28938"/>
        <dbReference type="ChEBI" id="CHEBI:29985"/>
        <dbReference type="ChEBI" id="CHEBI:58359"/>
    </reaction>
</comment>
<feature type="binding site" evidence="9">
    <location>
        <position position="71"/>
    </location>
    <ligand>
        <name>Mg(2+)</name>
        <dbReference type="ChEBI" id="CHEBI:18420"/>
    </ligand>
</feature>
<comment type="pathway">
    <text evidence="1 9">Pyrimidine metabolism; CTP biosynthesis via de novo pathway; CTP from UDP: step 2/2.</text>
</comment>
<evidence type="ECO:0000313" key="12">
    <source>
        <dbReference type="EMBL" id="NJR78298.1"/>
    </source>
</evidence>
<comment type="catalytic activity">
    <reaction evidence="8 9">
        <text>UTP + L-glutamine + ATP + H2O = CTP + L-glutamate + ADP + phosphate + 2 H(+)</text>
        <dbReference type="Rhea" id="RHEA:26426"/>
        <dbReference type="ChEBI" id="CHEBI:15377"/>
        <dbReference type="ChEBI" id="CHEBI:15378"/>
        <dbReference type="ChEBI" id="CHEBI:29985"/>
        <dbReference type="ChEBI" id="CHEBI:30616"/>
        <dbReference type="ChEBI" id="CHEBI:37563"/>
        <dbReference type="ChEBI" id="CHEBI:43474"/>
        <dbReference type="ChEBI" id="CHEBI:46398"/>
        <dbReference type="ChEBI" id="CHEBI:58359"/>
        <dbReference type="ChEBI" id="CHEBI:456216"/>
        <dbReference type="EC" id="6.3.4.2"/>
    </reaction>
</comment>
<accession>A0ABX1CK64</accession>
<dbReference type="InterPro" id="IPR017456">
    <property type="entry name" value="CTP_synthase_N"/>
</dbReference>
<feature type="active site" evidence="9">
    <location>
        <position position="516"/>
    </location>
</feature>